<dbReference type="PANTHER" id="PTHR38224">
    <property type="entry name" value="PHLOEM SPECIFIC PROTEIN"/>
    <property type="match status" value="1"/>
</dbReference>
<keyword evidence="2" id="KW-1185">Reference proteome</keyword>
<gene>
    <name evidence="1" type="ORF">LSAT_V11C400187860</name>
</gene>
<evidence type="ECO:0000313" key="1">
    <source>
        <dbReference type="EMBL" id="KAJ0212501.1"/>
    </source>
</evidence>
<proteinExistence type="predicted"/>
<protein>
    <submittedName>
        <fullName evidence="1">Uncharacterized protein</fullName>
    </submittedName>
</protein>
<comment type="caution">
    <text evidence="1">The sequence shown here is derived from an EMBL/GenBank/DDBJ whole genome shotgun (WGS) entry which is preliminary data.</text>
</comment>
<evidence type="ECO:0000313" key="2">
    <source>
        <dbReference type="Proteomes" id="UP000235145"/>
    </source>
</evidence>
<reference evidence="1 2" key="1">
    <citation type="journal article" date="2017" name="Nat. Commun.">
        <title>Genome assembly with in vitro proximity ligation data and whole-genome triplication in lettuce.</title>
        <authorList>
            <person name="Reyes-Chin-Wo S."/>
            <person name="Wang Z."/>
            <person name="Yang X."/>
            <person name="Kozik A."/>
            <person name="Arikit S."/>
            <person name="Song C."/>
            <person name="Xia L."/>
            <person name="Froenicke L."/>
            <person name="Lavelle D.O."/>
            <person name="Truco M.J."/>
            <person name="Xia R."/>
            <person name="Zhu S."/>
            <person name="Xu C."/>
            <person name="Xu H."/>
            <person name="Xu X."/>
            <person name="Cox K."/>
            <person name="Korf I."/>
            <person name="Meyers B.C."/>
            <person name="Michelmore R.W."/>
        </authorList>
    </citation>
    <scope>NUCLEOTIDE SEQUENCE [LARGE SCALE GENOMIC DNA]</scope>
    <source>
        <strain evidence="2">cv. Salinas</strain>
        <tissue evidence="1">Seedlings</tissue>
    </source>
</reference>
<organism evidence="1 2">
    <name type="scientific">Lactuca sativa</name>
    <name type="common">Garden lettuce</name>
    <dbReference type="NCBI Taxonomy" id="4236"/>
    <lineage>
        <taxon>Eukaryota</taxon>
        <taxon>Viridiplantae</taxon>
        <taxon>Streptophyta</taxon>
        <taxon>Embryophyta</taxon>
        <taxon>Tracheophyta</taxon>
        <taxon>Spermatophyta</taxon>
        <taxon>Magnoliopsida</taxon>
        <taxon>eudicotyledons</taxon>
        <taxon>Gunneridae</taxon>
        <taxon>Pentapetalae</taxon>
        <taxon>asterids</taxon>
        <taxon>campanulids</taxon>
        <taxon>Asterales</taxon>
        <taxon>Asteraceae</taxon>
        <taxon>Cichorioideae</taxon>
        <taxon>Cichorieae</taxon>
        <taxon>Lactucinae</taxon>
        <taxon>Lactuca</taxon>
    </lineage>
</organism>
<accession>A0A9R1VXJ1</accession>
<name>A0A9R1VXJ1_LACSA</name>
<dbReference type="PANTHER" id="PTHR38224:SF1">
    <property type="entry name" value="PHLOEM SPECIFIC PROTEIN"/>
    <property type="match status" value="1"/>
</dbReference>
<sequence>MSRSLNHGYGFNNRMNMRRDPIVTYDVPQSSNIHLVFDDDRVMFEEERPIVGYPHRVAFEEHHERPIVGYPHRVAFQEHHERPIVGYPNRVMFEEHHASPVHKNHRHGSIEPRKQVHFVEHDERVIESTDNFGNQKVYKESVDSEADGFITRKHKNFELNKFGTFNYLY</sequence>
<dbReference type="EMBL" id="NBSK02000004">
    <property type="protein sequence ID" value="KAJ0212501.1"/>
    <property type="molecule type" value="Genomic_DNA"/>
</dbReference>
<dbReference type="AlphaFoldDB" id="A0A9R1VXJ1"/>
<dbReference type="Proteomes" id="UP000235145">
    <property type="component" value="Unassembled WGS sequence"/>
</dbReference>